<evidence type="ECO:0000313" key="5">
    <source>
        <dbReference type="Proteomes" id="UP001236748"/>
    </source>
</evidence>
<dbReference type="Proteomes" id="UP001236748">
    <property type="component" value="Chromosome"/>
</dbReference>
<evidence type="ECO:0000256" key="2">
    <source>
        <dbReference type="ARBA" id="ARBA00023002"/>
    </source>
</evidence>
<sequence>MMRTIVISGGASAIGRAVAVAFRARGCHVITVDGSKADVVADLAVQAGRDNALRKIKELTNGRVDSVIVSAQTATGDPGTILGLNFFAATQLVEGLRSLLVTGPAPRVVLVSCEAILQPHDLAIIDACLAKDEYEARSAAASAPEFAYASSKLALSYWVKQQAVSHQWSGAGIILNAVAPGVEGTKTPPVTDSEESRAAPDRTPPTRIGRSPQPNELAALIVFLASPENSHIIGQTIFCDGGAEAALRPHHV</sequence>
<dbReference type="PANTHER" id="PTHR24321">
    <property type="entry name" value="DEHYDROGENASES, SHORT CHAIN"/>
    <property type="match status" value="1"/>
</dbReference>
<dbReference type="PRINTS" id="PR00081">
    <property type="entry name" value="GDHRDH"/>
</dbReference>
<dbReference type="RefSeq" id="WP_047542257.1">
    <property type="nucleotide sequence ID" value="NZ_CP117450.1"/>
</dbReference>
<dbReference type="PANTHER" id="PTHR24321:SF14">
    <property type="entry name" value="SHORT-CHAIN TYPE DEHYDROGENASE_REDUCTASE BLR2146-RELATED"/>
    <property type="match status" value="1"/>
</dbReference>
<feature type="region of interest" description="Disordered" evidence="3">
    <location>
        <begin position="184"/>
        <end position="212"/>
    </location>
</feature>
<proteinExistence type="inferred from homology"/>
<organism evidence="4 5">
    <name type="scientific">Pseudomonas lurida</name>
    <dbReference type="NCBI Taxonomy" id="244566"/>
    <lineage>
        <taxon>Bacteria</taxon>
        <taxon>Pseudomonadati</taxon>
        <taxon>Pseudomonadota</taxon>
        <taxon>Gammaproteobacteria</taxon>
        <taxon>Pseudomonadales</taxon>
        <taxon>Pseudomonadaceae</taxon>
        <taxon>Pseudomonas</taxon>
    </lineage>
</organism>
<comment type="similarity">
    <text evidence="1">Belongs to the short-chain dehydrogenases/reductases (SDR) family.</text>
</comment>
<dbReference type="InterPro" id="IPR036291">
    <property type="entry name" value="NAD(P)-bd_dom_sf"/>
</dbReference>
<protein>
    <submittedName>
        <fullName evidence="4">SDR family oxidoreductase</fullName>
    </submittedName>
</protein>
<dbReference type="InterPro" id="IPR002347">
    <property type="entry name" value="SDR_fam"/>
</dbReference>
<keyword evidence="5" id="KW-1185">Reference proteome</keyword>
<evidence type="ECO:0000313" key="4">
    <source>
        <dbReference type="EMBL" id="WLH05119.1"/>
    </source>
</evidence>
<evidence type="ECO:0000256" key="1">
    <source>
        <dbReference type="ARBA" id="ARBA00006484"/>
    </source>
</evidence>
<dbReference type="SUPFAM" id="SSF51735">
    <property type="entry name" value="NAD(P)-binding Rossmann-fold domains"/>
    <property type="match status" value="1"/>
</dbReference>
<reference evidence="4 5" key="1">
    <citation type="submission" date="2023-02" db="EMBL/GenBank/DDBJ databases">
        <title>Evolution of Hrp T3SS in non-pathogenic Pseudomonas fluorescens.</title>
        <authorList>
            <person name="Liao K."/>
            <person name="Wei H."/>
            <person name="Gu Y."/>
        </authorList>
    </citation>
    <scope>NUCLEOTIDE SEQUENCE [LARGE SCALE GENOMIC DNA]</scope>
    <source>
        <strain evidence="4 5">FP2043</strain>
    </source>
</reference>
<name>A0ABY9FP93_9PSED</name>
<evidence type="ECO:0000256" key="3">
    <source>
        <dbReference type="SAM" id="MobiDB-lite"/>
    </source>
</evidence>
<dbReference type="EMBL" id="CP117450">
    <property type="protein sequence ID" value="WLH05119.1"/>
    <property type="molecule type" value="Genomic_DNA"/>
</dbReference>
<gene>
    <name evidence="4" type="ORF">PSH67_20025</name>
</gene>
<dbReference type="Pfam" id="PF13561">
    <property type="entry name" value="adh_short_C2"/>
    <property type="match status" value="1"/>
</dbReference>
<accession>A0ABY9FP93</accession>
<dbReference type="Gene3D" id="3.40.50.720">
    <property type="entry name" value="NAD(P)-binding Rossmann-like Domain"/>
    <property type="match status" value="1"/>
</dbReference>
<keyword evidence="2" id="KW-0560">Oxidoreductase</keyword>